<reference evidence="3" key="2">
    <citation type="submission" date="2023-05" db="EMBL/GenBank/DDBJ databases">
        <authorList>
            <person name="Schelkunov M.I."/>
        </authorList>
    </citation>
    <scope>NUCLEOTIDE SEQUENCE</scope>
    <source>
        <strain evidence="3">Hsosn_3</strain>
        <tissue evidence="3">Leaf</tissue>
    </source>
</reference>
<protein>
    <recommendedName>
        <fullName evidence="2">NUA/TPR/MLP1-2-like domain-containing protein</fullName>
    </recommendedName>
</protein>
<dbReference type="SUPFAM" id="SSF56219">
    <property type="entry name" value="DNase I-like"/>
    <property type="match status" value="1"/>
</dbReference>
<evidence type="ECO:0000313" key="3">
    <source>
        <dbReference type="EMBL" id="KAK1368678.1"/>
    </source>
</evidence>
<comment type="caution">
    <text evidence="3">The sequence shown here is derived from an EMBL/GenBank/DDBJ whole genome shotgun (WGS) entry which is preliminary data.</text>
</comment>
<dbReference type="GO" id="GO:0000175">
    <property type="term" value="F:3'-5'-RNA exonuclease activity"/>
    <property type="evidence" value="ECO:0007669"/>
    <property type="project" value="TreeGrafter"/>
</dbReference>
<dbReference type="InterPro" id="IPR057974">
    <property type="entry name" value="NUA/TPR/MLP1-2-like_dom"/>
</dbReference>
<keyword evidence="4" id="KW-1185">Reference proteome</keyword>
<evidence type="ECO:0000256" key="1">
    <source>
        <dbReference type="SAM" id="Coils"/>
    </source>
</evidence>
<accession>A0AAD8HKY9</accession>
<name>A0AAD8HKY9_9APIA</name>
<dbReference type="Pfam" id="PF25785">
    <property type="entry name" value="TPR"/>
    <property type="match status" value="1"/>
</dbReference>
<feature type="domain" description="NUA/TPR/MLP1-2-like" evidence="2">
    <location>
        <begin position="27"/>
        <end position="74"/>
    </location>
</feature>
<reference evidence="3" key="1">
    <citation type="submission" date="2023-02" db="EMBL/GenBank/DDBJ databases">
        <title>Genome of toxic invasive species Heracleum sosnowskyi carries increased number of genes despite the absence of recent whole-genome duplications.</title>
        <authorList>
            <person name="Schelkunov M."/>
            <person name="Shtratnikova V."/>
            <person name="Makarenko M."/>
            <person name="Klepikova A."/>
            <person name="Omelchenko D."/>
            <person name="Novikova G."/>
            <person name="Obukhova E."/>
            <person name="Bogdanov V."/>
            <person name="Penin A."/>
            <person name="Logacheva M."/>
        </authorList>
    </citation>
    <scope>NUCLEOTIDE SEQUENCE</scope>
    <source>
        <strain evidence="3">Hsosn_3</strain>
        <tissue evidence="3">Leaf</tissue>
    </source>
</reference>
<gene>
    <name evidence="3" type="ORF">POM88_034770</name>
</gene>
<dbReference type="InterPro" id="IPR050410">
    <property type="entry name" value="CCR4/nocturin_mRNA_transcr"/>
</dbReference>
<dbReference type="InterPro" id="IPR036691">
    <property type="entry name" value="Endo/exonu/phosph_ase_sf"/>
</dbReference>
<dbReference type="Proteomes" id="UP001237642">
    <property type="component" value="Unassembled WGS sequence"/>
</dbReference>
<dbReference type="EMBL" id="JAUIZM010000008">
    <property type="protein sequence ID" value="KAK1368678.1"/>
    <property type="molecule type" value="Genomic_DNA"/>
</dbReference>
<sequence length="264" mass="29580">MLILVVWHENEFNSDLDGDAMIISAYQITVESDAQRVIFERLVTFKDINGLVEQNTQLRSLVRRLSDQIENREAELKVPSNLCHYSLFTVNLMYVSPIHLPRTTASSRAQQPPWPKSCVMGCMASPATANTHVNIHQDLKDVKIWQVHTLLKGLENIDVSADIPMLVCGDFNSVPGSAPHALQALGKVDHMHPELAVDPLGIMCPANKLLHQLPLVSAYSSFARIGANLGFEQQKRRMDPNTNEPLFPNGTRDFLYNACSRLRL</sequence>
<dbReference type="AlphaFoldDB" id="A0AAD8HKY9"/>
<keyword evidence="1" id="KW-0175">Coiled coil</keyword>
<dbReference type="PANTHER" id="PTHR12121:SF34">
    <property type="entry name" value="PROTEIN ANGEL"/>
    <property type="match status" value="1"/>
</dbReference>
<proteinExistence type="predicted"/>
<evidence type="ECO:0000313" key="4">
    <source>
        <dbReference type="Proteomes" id="UP001237642"/>
    </source>
</evidence>
<dbReference type="PANTHER" id="PTHR12121">
    <property type="entry name" value="CARBON CATABOLITE REPRESSOR PROTEIN 4"/>
    <property type="match status" value="1"/>
</dbReference>
<evidence type="ECO:0000259" key="2">
    <source>
        <dbReference type="Pfam" id="PF25785"/>
    </source>
</evidence>
<organism evidence="3 4">
    <name type="scientific">Heracleum sosnowskyi</name>
    <dbReference type="NCBI Taxonomy" id="360622"/>
    <lineage>
        <taxon>Eukaryota</taxon>
        <taxon>Viridiplantae</taxon>
        <taxon>Streptophyta</taxon>
        <taxon>Embryophyta</taxon>
        <taxon>Tracheophyta</taxon>
        <taxon>Spermatophyta</taxon>
        <taxon>Magnoliopsida</taxon>
        <taxon>eudicotyledons</taxon>
        <taxon>Gunneridae</taxon>
        <taxon>Pentapetalae</taxon>
        <taxon>asterids</taxon>
        <taxon>campanulids</taxon>
        <taxon>Apiales</taxon>
        <taxon>Apiaceae</taxon>
        <taxon>Apioideae</taxon>
        <taxon>apioid superclade</taxon>
        <taxon>Tordylieae</taxon>
        <taxon>Tordyliinae</taxon>
        <taxon>Heracleum</taxon>
    </lineage>
</organism>
<dbReference type="Gene3D" id="3.60.10.10">
    <property type="entry name" value="Endonuclease/exonuclease/phosphatase"/>
    <property type="match status" value="1"/>
</dbReference>
<feature type="coiled-coil region" evidence="1">
    <location>
        <begin position="48"/>
        <end position="75"/>
    </location>
</feature>